<organism evidence="4">
    <name type="scientific">Enterobius vermicularis</name>
    <name type="common">Human pinworm</name>
    <dbReference type="NCBI Taxonomy" id="51028"/>
    <lineage>
        <taxon>Eukaryota</taxon>
        <taxon>Metazoa</taxon>
        <taxon>Ecdysozoa</taxon>
        <taxon>Nematoda</taxon>
        <taxon>Chromadorea</taxon>
        <taxon>Rhabditida</taxon>
        <taxon>Spirurina</taxon>
        <taxon>Oxyuridomorpha</taxon>
        <taxon>Oxyuroidea</taxon>
        <taxon>Oxyuridae</taxon>
        <taxon>Enterobius</taxon>
    </lineage>
</organism>
<feature type="domain" description="ApaG" evidence="1">
    <location>
        <begin position="212"/>
        <end position="315"/>
    </location>
</feature>
<dbReference type="InterPro" id="IPR036767">
    <property type="entry name" value="ApaG_sf"/>
</dbReference>
<dbReference type="AlphaFoldDB" id="A0A0N4VLL4"/>
<evidence type="ECO:0000259" key="1">
    <source>
        <dbReference type="PROSITE" id="PS51087"/>
    </source>
</evidence>
<dbReference type="Pfam" id="PF04379">
    <property type="entry name" value="DUF525"/>
    <property type="match status" value="1"/>
</dbReference>
<dbReference type="WBParaSite" id="EVEC_0001178201-mRNA-1">
    <property type="protein sequence ID" value="EVEC_0001178201-mRNA-1"/>
    <property type="gene ID" value="EVEC_0001178201"/>
</dbReference>
<reference evidence="4" key="1">
    <citation type="submission" date="2017-02" db="UniProtKB">
        <authorList>
            <consortium name="WormBaseParasite"/>
        </authorList>
    </citation>
    <scope>IDENTIFICATION</scope>
</reference>
<dbReference type="PANTHER" id="PTHR14289:SF16">
    <property type="entry name" value="POLYMERASE DELTA-INTERACTING PROTEIN 2"/>
    <property type="match status" value="1"/>
</dbReference>
<dbReference type="PANTHER" id="PTHR14289">
    <property type="entry name" value="F-BOX ONLY PROTEIN 3"/>
    <property type="match status" value="1"/>
</dbReference>
<proteinExistence type="predicted"/>
<dbReference type="SMART" id="SM00992">
    <property type="entry name" value="YccV-like"/>
    <property type="match status" value="1"/>
</dbReference>
<dbReference type="EMBL" id="UXUI01011533">
    <property type="protein sequence ID" value="VDD96309.1"/>
    <property type="molecule type" value="Genomic_DNA"/>
</dbReference>
<dbReference type="SUPFAM" id="SSF110069">
    <property type="entry name" value="ApaG-like"/>
    <property type="match status" value="1"/>
</dbReference>
<sequence length="315" mass="36175">MVIYLSPLRSLVLLQDFSRLLGTSAVKTTRFRPSAGGRSPVLKELGRLTPIRKEIDGPYQPGQLFVHKVFAYRGVVICSFSCRVHEKLKAPQKSESTFDSTVSCFYQVLIHRRDWRHMRMPTDLTTYLGECNSRGERPLAVIHGMDCVAHEEIIPYASCETKPVDHELFERIFEVRSGSTEESNLEVCVKKELLPHYLATQRSWLLPQEVYKETTNGVQVLVITFYLGANMINGQQRHCWRYSIRVENLERTTIIVRERLLKIFSLNNLQQLNASGVVGMNPRLTSQEPAFQFSSTINLPQPKGAHMWYVILYVV</sequence>
<gene>
    <name evidence="2" type="ORF">EVEC_LOCUS11060</name>
</gene>
<dbReference type="STRING" id="51028.A0A0N4VLL4"/>
<evidence type="ECO:0000313" key="3">
    <source>
        <dbReference type="Proteomes" id="UP000274131"/>
    </source>
</evidence>
<dbReference type="SUPFAM" id="SSF141255">
    <property type="entry name" value="YccV-like"/>
    <property type="match status" value="1"/>
</dbReference>
<reference evidence="2 3" key="2">
    <citation type="submission" date="2018-10" db="EMBL/GenBank/DDBJ databases">
        <authorList>
            <consortium name="Pathogen Informatics"/>
        </authorList>
    </citation>
    <scope>NUCLEOTIDE SEQUENCE [LARGE SCALE GENOMIC DNA]</scope>
</reference>
<dbReference type="Proteomes" id="UP000274131">
    <property type="component" value="Unassembled WGS sequence"/>
</dbReference>
<dbReference type="GO" id="GO:0070987">
    <property type="term" value="P:error-free translesion synthesis"/>
    <property type="evidence" value="ECO:0007669"/>
    <property type="project" value="TreeGrafter"/>
</dbReference>
<dbReference type="InterPro" id="IPR011722">
    <property type="entry name" value="Hemimethylated_DNA-bd_dom"/>
</dbReference>
<dbReference type="InterPro" id="IPR007474">
    <property type="entry name" value="ApaG_domain"/>
</dbReference>
<keyword evidence="3" id="KW-1185">Reference proteome</keyword>
<dbReference type="GO" id="GO:0003677">
    <property type="term" value="F:DNA binding"/>
    <property type="evidence" value="ECO:0007669"/>
    <property type="project" value="InterPro"/>
</dbReference>
<protein>
    <submittedName>
        <fullName evidence="4">ApaG domain-containing protein</fullName>
    </submittedName>
</protein>
<dbReference type="InterPro" id="IPR036623">
    <property type="entry name" value="Hemimethylated_DNA-bd_sf"/>
</dbReference>
<accession>A0A0N4VLL4</accession>
<name>A0A0N4VLL4_ENTVE</name>
<dbReference type="GO" id="GO:0042645">
    <property type="term" value="C:mitochondrial nucleoid"/>
    <property type="evidence" value="ECO:0007669"/>
    <property type="project" value="TreeGrafter"/>
</dbReference>
<dbReference type="Pfam" id="PF08755">
    <property type="entry name" value="YccV-like"/>
    <property type="match status" value="1"/>
</dbReference>
<dbReference type="Gene3D" id="2.60.40.1470">
    <property type="entry name" value="ApaG domain"/>
    <property type="match status" value="1"/>
</dbReference>
<evidence type="ECO:0000313" key="2">
    <source>
        <dbReference type="EMBL" id="VDD96309.1"/>
    </source>
</evidence>
<evidence type="ECO:0000313" key="4">
    <source>
        <dbReference type="WBParaSite" id="EVEC_0001178201-mRNA-1"/>
    </source>
</evidence>
<dbReference type="PROSITE" id="PS51087">
    <property type="entry name" value="APAG"/>
    <property type="match status" value="1"/>
</dbReference>
<dbReference type="GO" id="GO:0005634">
    <property type="term" value="C:nucleus"/>
    <property type="evidence" value="ECO:0007669"/>
    <property type="project" value="TreeGrafter"/>
</dbReference>
<dbReference type="OrthoDB" id="5913487at2759"/>